<dbReference type="EMBL" id="CM023473">
    <property type="protein sequence ID" value="KAH7955134.1"/>
    <property type="molecule type" value="Genomic_DNA"/>
</dbReference>
<organism evidence="1 2">
    <name type="scientific">Dermacentor silvarum</name>
    <name type="common">Tick</name>
    <dbReference type="NCBI Taxonomy" id="543639"/>
    <lineage>
        <taxon>Eukaryota</taxon>
        <taxon>Metazoa</taxon>
        <taxon>Ecdysozoa</taxon>
        <taxon>Arthropoda</taxon>
        <taxon>Chelicerata</taxon>
        <taxon>Arachnida</taxon>
        <taxon>Acari</taxon>
        <taxon>Parasitiformes</taxon>
        <taxon>Ixodida</taxon>
        <taxon>Ixodoidea</taxon>
        <taxon>Ixodidae</taxon>
        <taxon>Rhipicephalinae</taxon>
        <taxon>Dermacentor</taxon>
    </lineage>
</organism>
<accession>A0ACB8D195</accession>
<reference evidence="1" key="1">
    <citation type="submission" date="2020-05" db="EMBL/GenBank/DDBJ databases">
        <title>Large-scale comparative analyses of tick genomes elucidate their genetic diversity and vector capacities.</title>
        <authorList>
            <person name="Jia N."/>
            <person name="Wang J."/>
            <person name="Shi W."/>
            <person name="Du L."/>
            <person name="Sun Y."/>
            <person name="Zhan W."/>
            <person name="Jiang J."/>
            <person name="Wang Q."/>
            <person name="Zhang B."/>
            <person name="Ji P."/>
            <person name="Sakyi L.B."/>
            <person name="Cui X."/>
            <person name="Yuan T."/>
            <person name="Jiang B."/>
            <person name="Yang W."/>
            <person name="Lam T.T.-Y."/>
            <person name="Chang Q."/>
            <person name="Ding S."/>
            <person name="Wang X."/>
            <person name="Zhu J."/>
            <person name="Ruan X."/>
            <person name="Zhao L."/>
            <person name="Wei J."/>
            <person name="Que T."/>
            <person name="Du C."/>
            <person name="Cheng J."/>
            <person name="Dai P."/>
            <person name="Han X."/>
            <person name="Huang E."/>
            <person name="Gao Y."/>
            <person name="Liu J."/>
            <person name="Shao H."/>
            <person name="Ye R."/>
            <person name="Li L."/>
            <person name="Wei W."/>
            <person name="Wang X."/>
            <person name="Wang C."/>
            <person name="Yang T."/>
            <person name="Huo Q."/>
            <person name="Li W."/>
            <person name="Guo W."/>
            <person name="Chen H."/>
            <person name="Zhou L."/>
            <person name="Ni X."/>
            <person name="Tian J."/>
            <person name="Zhou Y."/>
            <person name="Sheng Y."/>
            <person name="Liu T."/>
            <person name="Pan Y."/>
            <person name="Xia L."/>
            <person name="Li J."/>
            <person name="Zhao F."/>
            <person name="Cao W."/>
        </authorList>
    </citation>
    <scope>NUCLEOTIDE SEQUENCE</scope>
    <source>
        <strain evidence="1">Dsil-2018</strain>
    </source>
</reference>
<evidence type="ECO:0000313" key="1">
    <source>
        <dbReference type="EMBL" id="KAH7955134.1"/>
    </source>
</evidence>
<name>A0ACB8D195_DERSI</name>
<gene>
    <name evidence="1" type="ORF">HPB49_024720</name>
</gene>
<keyword evidence="2" id="KW-1185">Reference proteome</keyword>
<proteinExistence type="predicted"/>
<dbReference type="Proteomes" id="UP000821865">
    <property type="component" value="Chromosome 4"/>
</dbReference>
<sequence>MLVTSPDKPGRLAGLSALLVRRLSRCLPTSGRLPCDRCGNDGSLNSGPGCDYCRPRKKVQFIVGKNARICKATVCVPQRAAGPQLIPRVRVLKNLETGLFCFAPSVCREVRVETLCRAGMQKRFFTGIGRLDTSDVVWRAASCTPERAAVRRPPPVFVGFP</sequence>
<comment type="caution">
    <text evidence="1">The sequence shown here is derived from an EMBL/GenBank/DDBJ whole genome shotgun (WGS) entry which is preliminary data.</text>
</comment>
<protein>
    <submittedName>
        <fullName evidence="1">Uncharacterized protein</fullName>
    </submittedName>
</protein>
<evidence type="ECO:0000313" key="2">
    <source>
        <dbReference type="Proteomes" id="UP000821865"/>
    </source>
</evidence>